<dbReference type="Pfam" id="PF00320">
    <property type="entry name" value="GATA"/>
    <property type="match status" value="1"/>
</dbReference>
<feature type="compositionally biased region" description="Polar residues" evidence="2">
    <location>
        <begin position="146"/>
        <end position="165"/>
    </location>
</feature>
<feature type="compositionally biased region" description="Low complexity" evidence="2">
    <location>
        <begin position="489"/>
        <end position="504"/>
    </location>
</feature>
<dbReference type="SUPFAM" id="SSF57716">
    <property type="entry name" value="Glucocorticoid receptor-like (DNA-binding domain)"/>
    <property type="match status" value="1"/>
</dbReference>
<dbReference type="InterPro" id="IPR013088">
    <property type="entry name" value="Znf_NHR/GATA"/>
</dbReference>
<feature type="compositionally biased region" description="Polar residues" evidence="2">
    <location>
        <begin position="16"/>
        <end position="29"/>
    </location>
</feature>
<feature type="compositionally biased region" description="Low complexity" evidence="2">
    <location>
        <begin position="576"/>
        <end position="588"/>
    </location>
</feature>
<sequence>MSALKLQPNPFLVHGRSQSDNNYLSNASHNNKKGNKTYHLDMPRTYSPPSHVSTPYMDRKRKFEEDLLITPEHSNNHDALITPPRSYKRSRTVPSSPVNSHDIYETPKTPSFRQDIVINFDGANSNTTPRSPEYRASTFYNTAENVTPPHSTSGSPKQASANIASPTVVPSRKSQGNEYAYFYADTCYPFNISGSAIGRSEGNLRLKTWREACNEKVRHEYNKALKEYNAFSTTLTEAARNRMSKTAANPPPLFDAKIFPSATKMSRAAYGQLNYPFSNPIDNSEEKAEYEARLLLGLRNHESSRPKNDYPLKHSSHVQLPPISEILKYTPFDKSTVHPSGLSTLEINQYQNSKFPGIVFNSASKEFYNGREIKKNLPVPVVDHELLNQDYQRMKYGSLGGQPTQPFYANAANMNRTQYRGPYRPHASYCSSTISAVSGSTHMMPAPQLQSPITLKPLRSQGANAYDDLNNELKNLSDDGKSKDRSQGKTLKQFQTQFKTQPLKVTKTRRASVSKVAKSAQISTHILTQTSARRRRSSSASSSRPVSRPSSRSTSRRSSRSGVASESAKLQEDAVSATTTTGYGLRTRSSSRSRTRCSSSESIKTAEVPASVETTPKSSPVVQKTQTYVAKTNSLLFPTYDPSSVGPATNAANGTNRTLDFSKSTILSVAPVKAQLPVAKLHSDSSTHSHNHSPSAHQTHPTRAKKCMSCFSSLSPCWRPSWAPDEGQLCNSCGLRYRKTKARCFNPACLKIPSKSEWALMVKRGEVLLDMYDSQGHVVGKRMSYRCLDCDSAMEVSR</sequence>
<dbReference type="SMART" id="SM00401">
    <property type="entry name" value="ZnF_GATA"/>
    <property type="match status" value="1"/>
</dbReference>
<feature type="region of interest" description="Disordered" evidence="2">
    <location>
        <begin position="74"/>
        <end position="107"/>
    </location>
</feature>
<dbReference type="AlphaFoldDB" id="A0A1E3NJH7"/>
<keyword evidence="1" id="KW-0862">Zinc</keyword>
<feature type="compositionally biased region" description="Low complexity" evidence="2">
    <location>
        <begin position="688"/>
        <end position="697"/>
    </location>
</feature>
<evidence type="ECO:0000313" key="4">
    <source>
        <dbReference type="EMBL" id="ODQ46297.1"/>
    </source>
</evidence>
<dbReference type="Proteomes" id="UP000094455">
    <property type="component" value="Unassembled WGS sequence"/>
</dbReference>
<evidence type="ECO:0000256" key="2">
    <source>
        <dbReference type="SAM" id="MobiDB-lite"/>
    </source>
</evidence>
<feature type="compositionally biased region" description="Low complexity" evidence="2">
    <location>
        <begin position="538"/>
        <end position="553"/>
    </location>
</feature>
<dbReference type="EMBL" id="KV454003">
    <property type="protein sequence ID" value="ODQ46297.1"/>
    <property type="molecule type" value="Genomic_DNA"/>
</dbReference>
<keyword evidence="1" id="KW-0863">Zinc-finger</keyword>
<dbReference type="GO" id="GO:0006355">
    <property type="term" value="P:regulation of DNA-templated transcription"/>
    <property type="evidence" value="ECO:0007669"/>
    <property type="project" value="InterPro"/>
</dbReference>
<evidence type="ECO:0000313" key="5">
    <source>
        <dbReference type="Proteomes" id="UP000094455"/>
    </source>
</evidence>
<accession>A0A1E3NJH7</accession>
<feature type="region of interest" description="Disordered" evidence="2">
    <location>
        <begin position="680"/>
        <end position="700"/>
    </location>
</feature>
<proteinExistence type="predicted"/>
<evidence type="ECO:0000259" key="3">
    <source>
        <dbReference type="PROSITE" id="PS50114"/>
    </source>
</evidence>
<organism evidence="4 5">
    <name type="scientific">Pichia membranifaciens NRRL Y-2026</name>
    <dbReference type="NCBI Taxonomy" id="763406"/>
    <lineage>
        <taxon>Eukaryota</taxon>
        <taxon>Fungi</taxon>
        <taxon>Dikarya</taxon>
        <taxon>Ascomycota</taxon>
        <taxon>Saccharomycotina</taxon>
        <taxon>Pichiomycetes</taxon>
        <taxon>Pichiales</taxon>
        <taxon>Pichiaceae</taxon>
        <taxon>Pichia</taxon>
    </lineage>
</organism>
<dbReference type="GeneID" id="30177808"/>
<feature type="compositionally biased region" description="Polar residues" evidence="2">
    <location>
        <begin position="612"/>
        <end position="622"/>
    </location>
</feature>
<keyword evidence="1" id="KW-0479">Metal-binding</keyword>
<dbReference type="PROSITE" id="PS00344">
    <property type="entry name" value="GATA_ZN_FINGER_1"/>
    <property type="match status" value="1"/>
</dbReference>
<dbReference type="Gene3D" id="3.30.50.10">
    <property type="entry name" value="Erythroid Transcription Factor GATA-1, subunit A"/>
    <property type="match status" value="1"/>
</dbReference>
<dbReference type="InterPro" id="IPR000679">
    <property type="entry name" value="Znf_GATA"/>
</dbReference>
<feature type="region of interest" description="Disordered" evidence="2">
    <location>
        <begin position="146"/>
        <end position="170"/>
    </location>
</feature>
<protein>
    <recommendedName>
        <fullName evidence="3">GATA-type domain-containing protein</fullName>
    </recommendedName>
</protein>
<dbReference type="GO" id="GO:0043565">
    <property type="term" value="F:sequence-specific DNA binding"/>
    <property type="evidence" value="ECO:0007669"/>
    <property type="project" value="InterPro"/>
</dbReference>
<reference evidence="4 5" key="1">
    <citation type="journal article" date="2016" name="Proc. Natl. Acad. Sci. U.S.A.">
        <title>Comparative genomics of biotechnologically important yeasts.</title>
        <authorList>
            <person name="Riley R."/>
            <person name="Haridas S."/>
            <person name="Wolfe K.H."/>
            <person name="Lopes M.R."/>
            <person name="Hittinger C.T."/>
            <person name="Goeker M."/>
            <person name="Salamov A.A."/>
            <person name="Wisecaver J.H."/>
            <person name="Long T.M."/>
            <person name="Calvey C.H."/>
            <person name="Aerts A.L."/>
            <person name="Barry K.W."/>
            <person name="Choi C."/>
            <person name="Clum A."/>
            <person name="Coughlan A.Y."/>
            <person name="Deshpande S."/>
            <person name="Douglass A.P."/>
            <person name="Hanson S.J."/>
            <person name="Klenk H.-P."/>
            <person name="LaButti K.M."/>
            <person name="Lapidus A."/>
            <person name="Lindquist E.A."/>
            <person name="Lipzen A.M."/>
            <person name="Meier-Kolthoff J.P."/>
            <person name="Ohm R.A."/>
            <person name="Otillar R.P."/>
            <person name="Pangilinan J.L."/>
            <person name="Peng Y."/>
            <person name="Rokas A."/>
            <person name="Rosa C.A."/>
            <person name="Scheuner C."/>
            <person name="Sibirny A.A."/>
            <person name="Slot J.C."/>
            <person name="Stielow J.B."/>
            <person name="Sun H."/>
            <person name="Kurtzman C.P."/>
            <person name="Blackwell M."/>
            <person name="Grigoriev I.V."/>
            <person name="Jeffries T.W."/>
        </authorList>
    </citation>
    <scope>NUCLEOTIDE SEQUENCE [LARGE SCALE GENOMIC DNA]</scope>
    <source>
        <strain evidence="4 5">NRRL Y-2026</strain>
    </source>
</reference>
<feature type="domain" description="GATA-type" evidence="3">
    <location>
        <begin position="701"/>
        <end position="738"/>
    </location>
</feature>
<gene>
    <name evidence="4" type="ORF">PICMEDRAFT_16199</name>
</gene>
<keyword evidence="5" id="KW-1185">Reference proteome</keyword>
<dbReference type="CDD" id="cd00202">
    <property type="entry name" value="ZnF_GATA"/>
    <property type="match status" value="1"/>
</dbReference>
<feature type="region of interest" description="Disordered" evidence="2">
    <location>
        <begin position="470"/>
        <end position="622"/>
    </location>
</feature>
<name>A0A1E3NJH7_9ASCO</name>
<feature type="region of interest" description="Disordered" evidence="2">
    <location>
        <begin position="1"/>
        <end position="55"/>
    </location>
</feature>
<feature type="compositionally biased region" description="Basic and acidic residues" evidence="2">
    <location>
        <begin position="475"/>
        <end position="487"/>
    </location>
</feature>
<dbReference type="RefSeq" id="XP_019017410.1">
    <property type="nucleotide sequence ID" value="XM_019161121.1"/>
</dbReference>
<dbReference type="PROSITE" id="PS50114">
    <property type="entry name" value="GATA_ZN_FINGER_2"/>
    <property type="match status" value="1"/>
</dbReference>
<dbReference type="GO" id="GO:0008270">
    <property type="term" value="F:zinc ion binding"/>
    <property type="evidence" value="ECO:0007669"/>
    <property type="project" value="UniProtKB-KW"/>
</dbReference>
<evidence type="ECO:0000256" key="1">
    <source>
        <dbReference type="PROSITE-ProRule" id="PRU00094"/>
    </source>
</evidence>
<dbReference type="STRING" id="763406.A0A1E3NJH7"/>
<dbReference type="OrthoDB" id="2162994at2759"/>
<feature type="compositionally biased region" description="Polar residues" evidence="2">
    <location>
        <begin position="520"/>
        <end position="529"/>
    </location>
</feature>